<feature type="transmembrane region" description="Helical" evidence="6">
    <location>
        <begin position="326"/>
        <end position="346"/>
    </location>
</feature>
<keyword evidence="4 6" id="KW-1133">Transmembrane helix</keyword>
<evidence type="ECO:0000256" key="6">
    <source>
        <dbReference type="SAM" id="Phobius"/>
    </source>
</evidence>
<feature type="transmembrane region" description="Helical" evidence="6">
    <location>
        <begin position="358"/>
        <end position="380"/>
    </location>
</feature>
<feature type="transmembrane region" description="Helical" evidence="6">
    <location>
        <begin position="122"/>
        <end position="145"/>
    </location>
</feature>
<proteinExistence type="predicted"/>
<accession>A0A919JQR5</accession>
<evidence type="ECO:0000313" key="8">
    <source>
        <dbReference type="Proteomes" id="UP000636960"/>
    </source>
</evidence>
<protein>
    <recommendedName>
        <fullName evidence="9">Polysaccharide biosynthesis protein C-terminal domain-containing protein</fullName>
    </recommendedName>
</protein>
<keyword evidence="5 6" id="KW-0472">Membrane</keyword>
<dbReference type="PANTHER" id="PTHR30250">
    <property type="entry name" value="PST FAMILY PREDICTED COLANIC ACID TRANSPORTER"/>
    <property type="match status" value="1"/>
</dbReference>
<evidence type="ECO:0000256" key="5">
    <source>
        <dbReference type="ARBA" id="ARBA00023136"/>
    </source>
</evidence>
<reference evidence="7" key="1">
    <citation type="submission" date="2021-01" db="EMBL/GenBank/DDBJ databases">
        <title>Whole genome shotgun sequence of Actinoplanes rishiriensis NBRC 108556.</title>
        <authorList>
            <person name="Komaki H."/>
            <person name="Tamura T."/>
        </authorList>
    </citation>
    <scope>NUCLEOTIDE SEQUENCE</scope>
    <source>
        <strain evidence="7">NBRC 108556</strain>
    </source>
</reference>
<keyword evidence="8" id="KW-1185">Reference proteome</keyword>
<feature type="transmembrane region" description="Helical" evidence="6">
    <location>
        <begin position="48"/>
        <end position="68"/>
    </location>
</feature>
<dbReference type="PANTHER" id="PTHR30250:SF11">
    <property type="entry name" value="O-ANTIGEN TRANSPORTER-RELATED"/>
    <property type="match status" value="1"/>
</dbReference>
<evidence type="ECO:0000256" key="3">
    <source>
        <dbReference type="ARBA" id="ARBA00022692"/>
    </source>
</evidence>
<keyword evidence="3 6" id="KW-0812">Transmembrane</keyword>
<name>A0A919JQR5_9ACTN</name>
<feature type="transmembrane region" description="Helical" evidence="6">
    <location>
        <begin position="150"/>
        <end position="169"/>
    </location>
</feature>
<sequence length="467" mass="48455">MDLSPRRPPAGTRAEKVRNAIGAYGIRLVLGAVTGVVISRALNPEGRGTYYVIVTIVSIATVLGHVSIGQASVSFWSGDRAAIPSNNLVLGPLLGVASAVVTALVIAVMWPGVVPPSTRPVLFLALATVPFLVAAIHLNTVVLLLDRVNVVNGAVAVAALVQCGALLGWTSSGHLSTSAVVWIWVVAGVVPLLFFVPVLRPHLGRGDVRLACRMVSAGLRYHVGVVALYLLSRLDVLIIHRLAPGAPVGLYTLAVSVGEITQIATAALAQAVLSDQAEASLDRATGLTIRSVRVSVIMASCVVGALCLTAPWLVPALYGADFGGSVPAIFALAPGLLALGATRSLSPYLLRLDRPWRVSGIALLALLINVVLNLLLIPAWGVVGCACASSAGWLVYAGCQVSWFTKATGTPIAALLPGRSDLARLRSEVAALSPWANPGQNHEVARCAPGARAGQRPVEKGTGSWPR</sequence>
<dbReference type="EMBL" id="BOMV01000005">
    <property type="protein sequence ID" value="GIE93165.1"/>
    <property type="molecule type" value="Genomic_DNA"/>
</dbReference>
<dbReference type="RefSeq" id="WP_203779005.1">
    <property type="nucleotide sequence ID" value="NZ_BOMV01000005.1"/>
</dbReference>
<feature type="transmembrane region" description="Helical" evidence="6">
    <location>
        <begin position="181"/>
        <end position="199"/>
    </location>
</feature>
<dbReference type="InterPro" id="IPR050833">
    <property type="entry name" value="Poly_Biosynth_Transport"/>
</dbReference>
<evidence type="ECO:0000313" key="7">
    <source>
        <dbReference type="EMBL" id="GIE93165.1"/>
    </source>
</evidence>
<comment type="caution">
    <text evidence="7">The sequence shown here is derived from an EMBL/GenBank/DDBJ whole genome shotgun (WGS) entry which is preliminary data.</text>
</comment>
<feature type="transmembrane region" description="Helical" evidence="6">
    <location>
        <begin position="88"/>
        <end position="110"/>
    </location>
</feature>
<evidence type="ECO:0000256" key="2">
    <source>
        <dbReference type="ARBA" id="ARBA00022475"/>
    </source>
</evidence>
<dbReference type="Proteomes" id="UP000636960">
    <property type="component" value="Unassembled WGS sequence"/>
</dbReference>
<evidence type="ECO:0000256" key="1">
    <source>
        <dbReference type="ARBA" id="ARBA00004651"/>
    </source>
</evidence>
<gene>
    <name evidence="7" type="ORF">Ari01nite_06300</name>
</gene>
<keyword evidence="2" id="KW-1003">Cell membrane</keyword>
<comment type="subcellular location">
    <subcellularLocation>
        <location evidence="1">Cell membrane</location>
        <topology evidence="1">Multi-pass membrane protein</topology>
    </subcellularLocation>
</comment>
<feature type="transmembrane region" description="Helical" evidence="6">
    <location>
        <begin position="294"/>
        <end position="314"/>
    </location>
</feature>
<evidence type="ECO:0000256" key="4">
    <source>
        <dbReference type="ARBA" id="ARBA00022989"/>
    </source>
</evidence>
<dbReference type="AlphaFoldDB" id="A0A919JQR5"/>
<organism evidence="7 8">
    <name type="scientific">Paractinoplanes rishiriensis</name>
    <dbReference type="NCBI Taxonomy" id="1050105"/>
    <lineage>
        <taxon>Bacteria</taxon>
        <taxon>Bacillati</taxon>
        <taxon>Actinomycetota</taxon>
        <taxon>Actinomycetes</taxon>
        <taxon>Micromonosporales</taxon>
        <taxon>Micromonosporaceae</taxon>
        <taxon>Paractinoplanes</taxon>
    </lineage>
</organism>
<evidence type="ECO:0008006" key="9">
    <source>
        <dbReference type="Google" id="ProtNLM"/>
    </source>
</evidence>
<feature type="transmembrane region" description="Helical" evidence="6">
    <location>
        <begin position="21"/>
        <end position="42"/>
    </location>
</feature>
<dbReference type="GO" id="GO:0005886">
    <property type="term" value="C:plasma membrane"/>
    <property type="evidence" value="ECO:0007669"/>
    <property type="project" value="UniProtKB-SubCell"/>
</dbReference>